<evidence type="ECO:0000313" key="5">
    <source>
        <dbReference type="EMBL" id="HDD52543.1"/>
    </source>
</evidence>
<dbReference type="EMBL" id="DQWS01000021">
    <property type="protein sequence ID" value="HDD52543.1"/>
    <property type="molecule type" value="Genomic_DNA"/>
</dbReference>
<evidence type="ECO:0000256" key="1">
    <source>
        <dbReference type="ARBA" id="ARBA00005695"/>
    </source>
</evidence>
<dbReference type="AlphaFoldDB" id="A0A7C0U5X6"/>
<protein>
    <submittedName>
        <fullName evidence="5">Peptide-binding protein</fullName>
    </submittedName>
</protein>
<sequence>MGSIGEPKRLLPLLASDSASATISSFVFNGLLKYDKDGNLTGDLAESWDVSKDGKVITFHPRKGVKWQDGKPFTARDVMFTFNKLRDPRVATPYSGDYLEVERAEVVDDYTFRVYYKRPFAPALSSWTMGIIPEHLLKGEDLNTTRYNRHPVGTGPYKLVEWITGQKLVLEANPGYFEGRPCIDRIIYRIIPDPSTMFMELKAGNLDYMGLTPFQYKRQTNS</sequence>
<proteinExistence type="inferred from homology"/>
<dbReference type="InterPro" id="IPR039424">
    <property type="entry name" value="SBP_5"/>
</dbReference>
<comment type="caution">
    <text evidence="5">The sequence shown here is derived from an EMBL/GenBank/DDBJ whole genome shotgun (WGS) entry which is preliminary data.</text>
</comment>
<dbReference type="Pfam" id="PF00496">
    <property type="entry name" value="SBP_bac_5"/>
    <property type="match status" value="1"/>
</dbReference>
<dbReference type="PANTHER" id="PTHR30290">
    <property type="entry name" value="PERIPLASMIC BINDING COMPONENT OF ABC TRANSPORTER"/>
    <property type="match status" value="1"/>
</dbReference>
<dbReference type="InterPro" id="IPR000914">
    <property type="entry name" value="SBP_5_dom"/>
</dbReference>
<evidence type="ECO:0000256" key="2">
    <source>
        <dbReference type="ARBA" id="ARBA00022448"/>
    </source>
</evidence>
<dbReference type="FunFam" id="3.90.76.10:FF:000004">
    <property type="entry name" value="Peptide ABC transporter substrate-binding protein"/>
    <property type="match status" value="1"/>
</dbReference>
<name>A0A7C0U5X6_9BACT</name>
<keyword evidence="2" id="KW-0813">Transport</keyword>
<dbReference type="SUPFAM" id="SSF53850">
    <property type="entry name" value="Periplasmic binding protein-like II"/>
    <property type="match status" value="1"/>
</dbReference>
<dbReference type="GO" id="GO:1904680">
    <property type="term" value="F:peptide transmembrane transporter activity"/>
    <property type="evidence" value="ECO:0007669"/>
    <property type="project" value="TreeGrafter"/>
</dbReference>
<keyword evidence="3" id="KW-0732">Signal</keyword>
<feature type="non-terminal residue" evidence="5">
    <location>
        <position position="222"/>
    </location>
</feature>
<dbReference type="Proteomes" id="UP000885690">
    <property type="component" value="Unassembled WGS sequence"/>
</dbReference>
<dbReference type="Gene3D" id="3.90.76.10">
    <property type="entry name" value="Dipeptide-binding Protein, Domain 1"/>
    <property type="match status" value="1"/>
</dbReference>
<dbReference type="Gene3D" id="3.40.190.10">
    <property type="entry name" value="Periplasmic binding protein-like II"/>
    <property type="match status" value="1"/>
</dbReference>
<reference evidence="5" key="1">
    <citation type="journal article" date="2020" name="mSystems">
        <title>Genome- and Community-Level Interaction Insights into Carbon Utilization and Element Cycling Functions of Hydrothermarchaeota in Hydrothermal Sediment.</title>
        <authorList>
            <person name="Zhou Z."/>
            <person name="Liu Y."/>
            <person name="Xu W."/>
            <person name="Pan J."/>
            <person name="Luo Z.H."/>
            <person name="Li M."/>
        </authorList>
    </citation>
    <scope>NUCLEOTIDE SEQUENCE [LARGE SCALE GENOMIC DNA]</scope>
    <source>
        <strain evidence="5">HyVt-115</strain>
    </source>
</reference>
<evidence type="ECO:0000259" key="4">
    <source>
        <dbReference type="Pfam" id="PF00496"/>
    </source>
</evidence>
<feature type="domain" description="Solute-binding protein family 5" evidence="4">
    <location>
        <begin position="40"/>
        <end position="215"/>
    </location>
</feature>
<evidence type="ECO:0000256" key="3">
    <source>
        <dbReference type="ARBA" id="ARBA00022729"/>
    </source>
</evidence>
<comment type="similarity">
    <text evidence="1">Belongs to the bacterial solute-binding protein 5 family.</text>
</comment>
<accession>A0A7C0U5X6</accession>
<organism evidence="5">
    <name type="scientific">Thermosulfidibacter takaii</name>
    <dbReference type="NCBI Taxonomy" id="412593"/>
    <lineage>
        <taxon>Bacteria</taxon>
        <taxon>Pseudomonadati</taxon>
        <taxon>Thermosulfidibacterota</taxon>
        <taxon>Thermosulfidibacteria</taxon>
        <taxon>Thermosulfidibacterales</taxon>
        <taxon>Thermosulfidibacteraceae</taxon>
    </lineage>
</organism>
<dbReference type="PANTHER" id="PTHR30290:SF9">
    <property type="entry name" value="OLIGOPEPTIDE-BINDING PROTEIN APPA"/>
    <property type="match status" value="1"/>
</dbReference>
<gene>
    <name evidence="5" type="ORF">ENF32_00530</name>
</gene>
<dbReference type="GO" id="GO:0015833">
    <property type="term" value="P:peptide transport"/>
    <property type="evidence" value="ECO:0007669"/>
    <property type="project" value="TreeGrafter"/>
</dbReference>